<protein>
    <submittedName>
        <fullName evidence="1">Uncharacterized protein</fullName>
    </submittedName>
</protein>
<name>A0AAV4XUE5_CAEEX</name>
<keyword evidence="2" id="KW-1185">Reference proteome</keyword>
<evidence type="ECO:0000313" key="2">
    <source>
        <dbReference type="Proteomes" id="UP001054945"/>
    </source>
</evidence>
<dbReference type="AlphaFoldDB" id="A0AAV4XUE5"/>
<accession>A0AAV4XUE5</accession>
<dbReference type="Proteomes" id="UP001054945">
    <property type="component" value="Unassembled WGS sequence"/>
</dbReference>
<organism evidence="1 2">
    <name type="scientific">Caerostris extrusa</name>
    <name type="common">Bark spider</name>
    <name type="synonym">Caerostris bankana</name>
    <dbReference type="NCBI Taxonomy" id="172846"/>
    <lineage>
        <taxon>Eukaryota</taxon>
        <taxon>Metazoa</taxon>
        <taxon>Ecdysozoa</taxon>
        <taxon>Arthropoda</taxon>
        <taxon>Chelicerata</taxon>
        <taxon>Arachnida</taxon>
        <taxon>Araneae</taxon>
        <taxon>Araneomorphae</taxon>
        <taxon>Entelegynae</taxon>
        <taxon>Araneoidea</taxon>
        <taxon>Araneidae</taxon>
        <taxon>Caerostris</taxon>
    </lineage>
</organism>
<comment type="caution">
    <text evidence="1">The sequence shown here is derived from an EMBL/GenBank/DDBJ whole genome shotgun (WGS) entry which is preliminary data.</text>
</comment>
<dbReference type="EMBL" id="BPLR01018335">
    <property type="protein sequence ID" value="GIY98767.1"/>
    <property type="molecule type" value="Genomic_DNA"/>
</dbReference>
<reference evidence="1 2" key="1">
    <citation type="submission" date="2021-06" db="EMBL/GenBank/DDBJ databases">
        <title>Caerostris extrusa draft genome.</title>
        <authorList>
            <person name="Kono N."/>
            <person name="Arakawa K."/>
        </authorList>
    </citation>
    <scope>NUCLEOTIDE SEQUENCE [LARGE SCALE GENOMIC DNA]</scope>
</reference>
<sequence>MKDDFMAERYIIEEVNIFPTKIEIFLLVTISMCHMKDSNQSSLLQQLSERISSLQIHTFCWYYRLPSFYSFSALVLQASGSNSGDGRDGMDKRSERHVIEDELPFSQLILKFL</sequence>
<gene>
    <name evidence="1" type="ORF">CEXT_759201</name>
</gene>
<proteinExistence type="predicted"/>
<evidence type="ECO:0000313" key="1">
    <source>
        <dbReference type="EMBL" id="GIY98767.1"/>
    </source>
</evidence>